<keyword evidence="3" id="KW-0808">Transferase</keyword>
<gene>
    <name evidence="3" type="ORF">U5817_20420</name>
</gene>
<dbReference type="InterPro" id="IPR028098">
    <property type="entry name" value="Glyco_trans_4-like_N"/>
</dbReference>
<dbReference type="CDD" id="cd03801">
    <property type="entry name" value="GT4_PimA-like"/>
    <property type="match status" value="1"/>
</dbReference>
<evidence type="ECO:0000259" key="2">
    <source>
        <dbReference type="Pfam" id="PF13439"/>
    </source>
</evidence>
<protein>
    <submittedName>
        <fullName evidence="3">Glycosyltransferase family 4 protein</fullName>
        <ecNumber evidence="3">2.4.-.-</ecNumber>
    </submittedName>
</protein>
<proteinExistence type="predicted"/>
<dbReference type="Pfam" id="PF13692">
    <property type="entry name" value="Glyco_trans_1_4"/>
    <property type="match status" value="1"/>
</dbReference>
<feature type="region of interest" description="Disordered" evidence="1">
    <location>
        <begin position="357"/>
        <end position="380"/>
    </location>
</feature>
<evidence type="ECO:0000313" key="3">
    <source>
        <dbReference type="EMBL" id="WRL45544.1"/>
    </source>
</evidence>
<feature type="domain" description="Glycosyltransferase subfamily 4-like N-terminal" evidence="2">
    <location>
        <begin position="15"/>
        <end position="165"/>
    </location>
</feature>
<evidence type="ECO:0000256" key="1">
    <source>
        <dbReference type="SAM" id="MobiDB-lite"/>
    </source>
</evidence>
<dbReference type="PANTHER" id="PTHR12526">
    <property type="entry name" value="GLYCOSYLTRANSFERASE"/>
    <property type="match status" value="1"/>
</dbReference>
<accession>A0ABZ1AKV7</accession>
<sequence length="380" mass="42734">MAARVCYYLGTYEDWGGASRALLNFVVRVNRDKFDPLVVVTERGALVGTLSQKGIATAICPKHDWNGNPFRFALDVMRSMLFLRRHKVHLIHMNIGSMGWKPPEVVAARLLRIPLIMHFHMVDPDPTPFIKHARHIIAVSEYVATHSQFGTSRVKAIHNLSDLERFTRGHSVRDELGLADSDLVVGFLGHVKRLKGIDLFLRLAAEIERPDVKFLIAGEMMETDPAFAAHFNGIITSDPRIRYLGYRTDPENIYATADVLIMPTQCEEACAMVLFETAAARKPIIASRTGGTPEIIQDGINGLLFDREDFDTLKRHTCWLLDHPEERLRLGNMAFEVVQSRFTDQPVRELERIYTEALNGNGSPPEGGKELTSLSGADYK</sequence>
<dbReference type="EC" id="2.4.-.-" evidence="3"/>
<dbReference type="SUPFAM" id="SSF53756">
    <property type="entry name" value="UDP-Glycosyltransferase/glycogen phosphorylase"/>
    <property type="match status" value="1"/>
</dbReference>
<organism evidence="3 4">
    <name type="scientific">Aromatoleum evansii</name>
    <name type="common">Azoarcus evansii</name>
    <dbReference type="NCBI Taxonomy" id="59406"/>
    <lineage>
        <taxon>Bacteria</taxon>
        <taxon>Pseudomonadati</taxon>
        <taxon>Pseudomonadota</taxon>
        <taxon>Betaproteobacteria</taxon>
        <taxon>Rhodocyclales</taxon>
        <taxon>Rhodocyclaceae</taxon>
        <taxon>Aromatoleum</taxon>
    </lineage>
</organism>
<keyword evidence="3" id="KW-0328">Glycosyltransferase</keyword>
<dbReference type="Gene3D" id="3.40.50.2000">
    <property type="entry name" value="Glycogen Phosphorylase B"/>
    <property type="match status" value="2"/>
</dbReference>
<dbReference type="GO" id="GO:0016757">
    <property type="term" value="F:glycosyltransferase activity"/>
    <property type="evidence" value="ECO:0007669"/>
    <property type="project" value="UniProtKB-KW"/>
</dbReference>
<name>A0ABZ1AKV7_AROEV</name>
<dbReference type="RefSeq" id="WP_407278612.1">
    <property type="nucleotide sequence ID" value="NZ_CP141259.1"/>
</dbReference>
<evidence type="ECO:0000313" key="4">
    <source>
        <dbReference type="Proteomes" id="UP001626593"/>
    </source>
</evidence>
<dbReference type="Pfam" id="PF13439">
    <property type="entry name" value="Glyco_transf_4"/>
    <property type="match status" value="1"/>
</dbReference>
<dbReference type="PANTHER" id="PTHR12526:SF630">
    <property type="entry name" value="GLYCOSYLTRANSFERASE"/>
    <property type="match status" value="1"/>
</dbReference>
<dbReference type="Proteomes" id="UP001626593">
    <property type="component" value="Chromosome"/>
</dbReference>
<dbReference type="EMBL" id="CP141259">
    <property type="protein sequence ID" value="WRL45544.1"/>
    <property type="molecule type" value="Genomic_DNA"/>
</dbReference>
<reference evidence="3 4" key="1">
    <citation type="submission" date="2023-12" db="EMBL/GenBank/DDBJ databases">
        <title>A. evansii MAY27, complete genome.</title>
        <authorList>
            <person name="Wang Y."/>
        </authorList>
    </citation>
    <scope>NUCLEOTIDE SEQUENCE [LARGE SCALE GENOMIC DNA]</scope>
    <source>
        <strain evidence="3 4">MAY27</strain>
    </source>
</reference>
<keyword evidence="4" id="KW-1185">Reference proteome</keyword>